<feature type="transmembrane region" description="Helical" evidence="1">
    <location>
        <begin position="44"/>
        <end position="67"/>
    </location>
</feature>
<dbReference type="Proteomes" id="UP001172155">
    <property type="component" value="Unassembled WGS sequence"/>
</dbReference>
<proteinExistence type="predicted"/>
<reference evidence="2" key="1">
    <citation type="submission" date="2023-06" db="EMBL/GenBank/DDBJ databases">
        <title>Genome-scale phylogeny and comparative genomics of the fungal order Sordariales.</title>
        <authorList>
            <consortium name="Lawrence Berkeley National Laboratory"/>
            <person name="Hensen N."/>
            <person name="Bonometti L."/>
            <person name="Westerberg I."/>
            <person name="Brannstrom I.O."/>
            <person name="Guillou S."/>
            <person name="Cros-Aarteil S."/>
            <person name="Calhoun S."/>
            <person name="Haridas S."/>
            <person name="Kuo A."/>
            <person name="Mondo S."/>
            <person name="Pangilinan J."/>
            <person name="Riley R."/>
            <person name="LaButti K."/>
            <person name="Andreopoulos B."/>
            <person name="Lipzen A."/>
            <person name="Chen C."/>
            <person name="Yanf M."/>
            <person name="Daum C."/>
            <person name="Ng V."/>
            <person name="Clum A."/>
            <person name="Steindorff A."/>
            <person name="Ohm R."/>
            <person name="Martin F."/>
            <person name="Silar P."/>
            <person name="Natvig D."/>
            <person name="Lalanne C."/>
            <person name="Gautier V."/>
            <person name="Ament-velasquez S.L."/>
            <person name="Kruys A."/>
            <person name="Hutchinson M.I."/>
            <person name="Powell A.J."/>
            <person name="Barry K."/>
            <person name="Miller A.N."/>
            <person name="Grigoriev I.V."/>
            <person name="Debuchy R."/>
            <person name="Gladieux P."/>
            <person name="Thoren M.H."/>
            <person name="Johannesson H."/>
        </authorList>
    </citation>
    <scope>NUCLEOTIDE SEQUENCE</scope>
    <source>
        <strain evidence="2">SMH3187-1</strain>
    </source>
</reference>
<gene>
    <name evidence="2" type="ORF">B0T18DRAFT_428482</name>
</gene>
<evidence type="ECO:0000313" key="3">
    <source>
        <dbReference type="Proteomes" id="UP001172155"/>
    </source>
</evidence>
<protein>
    <submittedName>
        <fullName evidence="2">Uncharacterized protein</fullName>
    </submittedName>
</protein>
<evidence type="ECO:0000313" key="2">
    <source>
        <dbReference type="EMBL" id="KAK0750552.1"/>
    </source>
</evidence>
<comment type="caution">
    <text evidence="2">The sequence shown here is derived from an EMBL/GenBank/DDBJ whole genome shotgun (WGS) entry which is preliminary data.</text>
</comment>
<dbReference type="AlphaFoldDB" id="A0AA40F3H9"/>
<keyword evidence="1" id="KW-0812">Transmembrane</keyword>
<name>A0AA40F3H9_9PEZI</name>
<sequence length="212" mass="23141">MSASDTSSYPNPLDLCDGVFKGQHEKCKPSKKPANGNTFFRPRALIFIVFLFQISILLSLYLGATYAGSFSFLPPRSACHSTINTINTTTIATEAATHIVNRVGPPAGLPVSSGLWKQLARKQFYFERFQGCLAECAGCGDPRVVGRWETACRQTDRFYFGGVDCSAANLLEAAGGRLGDEVPIPEVCLEELARVLQHIRADSMEAEEKEGE</sequence>
<organism evidence="2 3">
    <name type="scientific">Schizothecium vesticola</name>
    <dbReference type="NCBI Taxonomy" id="314040"/>
    <lineage>
        <taxon>Eukaryota</taxon>
        <taxon>Fungi</taxon>
        <taxon>Dikarya</taxon>
        <taxon>Ascomycota</taxon>
        <taxon>Pezizomycotina</taxon>
        <taxon>Sordariomycetes</taxon>
        <taxon>Sordariomycetidae</taxon>
        <taxon>Sordariales</taxon>
        <taxon>Schizotheciaceae</taxon>
        <taxon>Schizothecium</taxon>
    </lineage>
</organism>
<keyword evidence="3" id="KW-1185">Reference proteome</keyword>
<keyword evidence="1" id="KW-1133">Transmembrane helix</keyword>
<accession>A0AA40F3H9</accession>
<keyword evidence="1" id="KW-0472">Membrane</keyword>
<evidence type="ECO:0000256" key="1">
    <source>
        <dbReference type="SAM" id="Phobius"/>
    </source>
</evidence>
<dbReference type="EMBL" id="JAUKUD010000003">
    <property type="protein sequence ID" value="KAK0750552.1"/>
    <property type="molecule type" value="Genomic_DNA"/>
</dbReference>